<comment type="catalytic activity">
    <reaction evidence="16">
        <text>ATP + H2O + a kinesin associated with a microtubule at position (n) = ADP + phosphate a kinesin associated with a microtubule at position (n+1, toward the plus end).</text>
        <dbReference type="EC" id="5.6.1.3"/>
    </reaction>
</comment>
<evidence type="ECO:0000256" key="13">
    <source>
        <dbReference type="ARBA" id="ARBA00023235"/>
    </source>
</evidence>
<reference evidence="23" key="3">
    <citation type="submission" date="2025-09" db="UniProtKB">
        <authorList>
            <consortium name="Ensembl"/>
        </authorList>
    </citation>
    <scope>IDENTIFICATION</scope>
</reference>
<evidence type="ECO:0000256" key="9">
    <source>
        <dbReference type="ARBA" id="ARBA00023054"/>
    </source>
</evidence>
<evidence type="ECO:0000256" key="1">
    <source>
        <dbReference type="ARBA" id="ARBA00004245"/>
    </source>
</evidence>
<dbReference type="Pfam" id="PF00169">
    <property type="entry name" value="PH"/>
    <property type="match status" value="1"/>
</dbReference>
<dbReference type="GeneTree" id="ENSGT00940000157445"/>
<feature type="coiled-coil region" evidence="19">
    <location>
        <begin position="626"/>
        <end position="668"/>
    </location>
</feature>
<dbReference type="CDD" id="cd01233">
    <property type="entry name" value="PH_KIFIA_KIFIB"/>
    <property type="match status" value="1"/>
</dbReference>
<evidence type="ECO:0000256" key="4">
    <source>
        <dbReference type="ARBA" id="ARBA00022553"/>
    </source>
</evidence>
<dbReference type="GO" id="GO:0010970">
    <property type="term" value="P:transport along microtubule"/>
    <property type="evidence" value="ECO:0007669"/>
    <property type="project" value="UniProtKB-ARBA"/>
</dbReference>
<feature type="domain" description="FHA" evidence="21">
    <location>
        <begin position="507"/>
        <end position="563"/>
    </location>
</feature>
<dbReference type="GO" id="GO:0008574">
    <property type="term" value="F:plus-end-directed microtubule motor activity"/>
    <property type="evidence" value="ECO:0007669"/>
    <property type="project" value="UniProtKB-EC"/>
</dbReference>
<proteinExistence type="inferred from homology"/>
<dbReference type="InterPro" id="IPR011993">
    <property type="entry name" value="PH-like_dom_sf"/>
</dbReference>
<dbReference type="InterPro" id="IPR022140">
    <property type="entry name" value="Kinesin-like_KIF1-typ"/>
</dbReference>
<evidence type="ECO:0000313" key="24">
    <source>
        <dbReference type="Proteomes" id="UP000472265"/>
    </source>
</evidence>
<keyword evidence="7 18" id="KW-0067">ATP-binding</keyword>
<keyword evidence="4" id="KW-0597">Phosphoprotein</keyword>
<keyword evidence="10" id="KW-0472">Membrane</keyword>
<keyword evidence="11 18" id="KW-0505">Motor protein</keyword>
<evidence type="ECO:0000256" key="7">
    <source>
        <dbReference type="ARBA" id="ARBA00022840"/>
    </source>
</evidence>
<accession>A0A671V1G9</accession>
<evidence type="ECO:0000256" key="6">
    <source>
        <dbReference type="ARBA" id="ARBA00022741"/>
    </source>
</evidence>
<dbReference type="InterPro" id="IPR032405">
    <property type="entry name" value="Kinesin_assoc"/>
</dbReference>
<feature type="domain" description="Kinesin motor" evidence="22">
    <location>
        <begin position="5"/>
        <end position="352"/>
    </location>
</feature>
<dbReference type="PROSITE" id="PS50003">
    <property type="entry name" value="PH_DOMAIN"/>
    <property type="match status" value="1"/>
</dbReference>
<dbReference type="GO" id="GO:0005524">
    <property type="term" value="F:ATP binding"/>
    <property type="evidence" value="ECO:0007669"/>
    <property type="project" value="UniProtKB-UniRule"/>
</dbReference>
<evidence type="ECO:0000256" key="19">
    <source>
        <dbReference type="SAM" id="Coils"/>
    </source>
</evidence>
<dbReference type="Gene3D" id="6.10.250.2520">
    <property type="match status" value="1"/>
</dbReference>
<dbReference type="GO" id="GO:0030658">
    <property type="term" value="C:transport vesicle membrane"/>
    <property type="evidence" value="ECO:0007669"/>
    <property type="project" value="UniProtKB-SubCell"/>
</dbReference>
<dbReference type="SUPFAM" id="SSF52540">
    <property type="entry name" value="P-loop containing nucleoside triphosphate hydrolases"/>
    <property type="match status" value="1"/>
</dbReference>
<dbReference type="Pfam" id="PF00498">
    <property type="entry name" value="FHA"/>
    <property type="match status" value="1"/>
</dbReference>
<dbReference type="Pfam" id="PF16183">
    <property type="entry name" value="Kinesin_assoc"/>
    <property type="match status" value="1"/>
</dbReference>
<evidence type="ECO:0000256" key="18">
    <source>
        <dbReference type="PROSITE-ProRule" id="PRU00283"/>
    </source>
</evidence>
<dbReference type="Proteomes" id="UP000472265">
    <property type="component" value="Chromosome 7"/>
</dbReference>
<dbReference type="FunFam" id="3.40.850.10:FF:000004">
    <property type="entry name" value="Kinesin-like protein isoform 2"/>
    <property type="match status" value="1"/>
</dbReference>
<dbReference type="FunFam" id="2.60.200.20:FF:000001">
    <property type="entry name" value="Kinesin family member 1B"/>
    <property type="match status" value="1"/>
</dbReference>
<evidence type="ECO:0000259" key="22">
    <source>
        <dbReference type="PROSITE" id="PS50067"/>
    </source>
</evidence>
<dbReference type="Pfam" id="PF12423">
    <property type="entry name" value="KIF1B"/>
    <property type="match status" value="1"/>
</dbReference>
<dbReference type="InterPro" id="IPR000253">
    <property type="entry name" value="FHA_dom"/>
</dbReference>
<comment type="similarity">
    <text evidence="18">Belongs to the TRAFAC class myosin-kinesin ATPase superfamily. Kinesin family.</text>
</comment>
<evidence type="ECO:0000256" key="2">
    <source>
        <dbReference type="ARBA" id="ARBA00004250"/>
    </source>
</evidence>
<evidence type="ECO:0000256" key="14">
    <source>
        <dbReference type="ARBA" id="ARBA00023329"/>
    </source>
</evidence>
<evidence type="ECO:0000256" key="3">
    <source>
        <dbReference type="ARBA" id="ARBA00022490"/>
    </source>
</evidence>
<dbReference type="InterPro" id="IPR001849">
    <property type="entry name" value="PH_domain"/>
</dbReference>
<keyword evidence="3" id="KW-0963">Cytoplasm</keyword>
<dbReference type="EC" id="5.6.1.3" evidence="17"/>
<keyword evidence="12" id="KW-0206">Cytoskeleton</keyword>
<feature type="domain" description="PH" evidence="20">
    <location>
        <begin position="1555"/>
        <end position="1653"/>
    </location>
</feature>
<evidence type="ECO:0000259" key="20">
    <source>
        <dbReference type="PROSITE" id="PS50003"/>
    </source>
</evidence>
<dbReference type="SMART" id="SM00233">
    <property type="entry name" value="PH"/>
    <property type="match status" value="1"/>
</dbReference>
<dbReference type="Ensembl" id="ENSSAUT00010021134.1">
    <property type="protein sequence ID" value="ENSSAUP00010019983.1"/>
    <property type="gene ID" value="ENSSAUG00010008397.1"/>
</dbReference>
<evidence type="ECO:0000256" key="15">
    <source>
        <dbReference type="ARBA" id="ARBA00034103"/>
    </source>
</evidence>
<keyword evidence="13" id="KW-0413">Isomerase</keyword>
<reference evidence="23" key="1">
    <citation type="submission" date="2021-04" db="EMBL/GenBank/DDBJ databases">
        <authorList>
            <consortium name="Wellcome Sanger Institute Data Sharing"/>
        </authorList>
    </citation>
    <scope>NUCLEOTIDE SEQUENCE [LARGE SCALE GENOMIC DNA]</scope>
</reference>
<dbReference type="Gene3D" id="3.40.850.10">
    <property type="entry name" value="Kinesin motor domain"/>
    <property type="match status" value="1"/>
</dbReference>
<evidence type="ECO:0000256" key="16">
    <source>
        <dbReference type="ARBA" id="ARBA00050273"/>
    </source>
</evidence>
<dbReference type="InterPro" id="IPR022164">
    <property type="entry name" value="Kinesin-like"/>
</dbReference>
<gene>
    <name evidence="23" type="primary">KIF1B</name>
    <name evidence="23" type="synonym">kif1b</name>
</gene>
<dbReference type="CDD" id="cd01365">
    <property type="entry name" value="KISc_KIF1A_KIF1B"/>
    <property type="match status" value="1"/>
</dbReference>
<dbReference type="PANTHER" id="PTHR47117:SF4">
    <property type="entry name" value="KINESIN-LIKE PROTEIN KIF1B ISOFORM X1"/>
    <property type="match status" value="1"/>
</dbReference>
<evidence type="ECO:0000256" key="17">
    <source>
        <dbReference type="ARBA" id="ARBA00066390"/>
    </source>
</evidence>
<dbReference type="SUPFAM" id="SSF50729">
    <property type="entry name" value="PH domain-like"/>
    <property type="match status" value="1"/>
</dbReference>
<dbReference type="PROSITE" id="PS00411">
    <property type="entry name" value="KINESIN_MOTOR_1"/>
    <property type="match status" value="1"/>
</dbReference>
<evidence type="ECO:0000256" key="11">
    <source>
        <dbReference type="ARBA" id="ARBA00023175"/>
    </source>
</evidence>
<dbReference type="GO" id="GO:0008017">
    <property type="term" value="F:microtubule binding"/>
    <property type="evidence" value="ECO:0007669"/>
    <property type="project" value="InterPro"/>
</dbReference>
<evidence type="ECO:0000313" key="23">
    <source>
        <dbReference type="Ensembl" id="ENSSAUP00010019983.1"/>
    </source>
</evidence>
<dbReference type="InterPro" id="IPR049780">
    <property type="entry name" value="PH_KIFIA_KIFIB"/>
</dbReference>
<reference evidence="23" key="2">
    <citation type="submission" date="2025-08" db="UniProtKB">
        <authorList>
            <consortium name="Ensembl"/>
        </authorList>
    </citation>
    <scope>IDENTIFICATION</scope>
</reference>
<dbReference type="PANTHER" id="PTHR47117">
    <property type="entry name" value="STAR-RELATED LIPID TRANSFER PROTEIN 9"/>
    <property type="match status" value="1"/>
</dbReference>
<dbReference type="GO" id="GO:0045202">
    <property type="term" value="C:synapse"/>
    <property type="evidence" value="ECO:0007669"/>
    <property type="project" value="UniProtKB-SubCell"/>
</dbReference>
<sequence>MSGASVKVAVRVRPFNSREMSKDSKCIIQMQGNTTTIANPKAPKEPAKTFSFDYSYWSHTSPDDPSFASQNLVYNDIGKEMLAHAFEGYNVCIFAYGQTGAGKSYTMMGKQEEGQEGIIPMLCEDLFEKINEDSNKEELSYSVEVSYMEIYCERVRDLLNPKNKGNLRVREHPLMGPYVEDLSKLAVTSYTDIADLMDAGNKARTVAATNMNETSSRSHAVFTIVFTQKKHDSETDLSTEKVSKISLVDLAGSERADSTGAKGTRLKEGANINKSLTTLGKVISALAEVVSFSKKKKKTDFIPYRDSVLTWLLRENLGGNSRTAMVAALSPADINYDETLSTLRYADRAKNIKCNAVINEDPNNKLVRDLKDEVSRLKELLRAQGLGDILDTSPSSGSLCSQVGLQSVTSIQERIMSTPGGEEAIERLKESEKIIAELNETWEEKLRKTEAIRMERSALLAEMGVAIREDGGTLGVFSPKKTPHLVNLNEDPLMSECLLYYIKDGITRVGQADAERRQDIVLSGAHIREEHCIFRSERNANGDVIVMLVPCERSETYVNGKRVEDAIQLRSGNRIIMGKNHVFRFNHPEQARAEREKTPSAETPVEPVDWTFAQRELLEKQGIDMKQEMEKRLTEMEILYKKEKEEADQLLEQQRLVYESKLQELQKQVETISLVAETPDEEELEEEEEEEGHEFELAQWAFRKWRYHQFTSLRDQLWGNAVYLKEANAISVELKKKVQFQFVLLTDTLYSPLPPELLSPEPEKEHDARPFPRTVVAVEVQDLKNGATHYWSLDKLKQRLDQMREMYDRAGEMASANQEDGEGTLTGNDPFYDRFHWFKLVGSTPIFHGCVNERLADRTPSPTFSTTDSEITELADERQSEMSDLIDDEAFVDDTSSDAGTEEGSDIFSDGQDPFYDRSPWFILVGRAFVYLSNLLYPVPLVHRVAIVTEKGEVRGFLRVGVQAIAADEEAPDYGSGVRQSGTAKISFDDEYFKKNDFPSTVMTRSGLSLEELRIVEGQGQSSEVITPSEDAPPNPPLWLSADLKLGNVAETKLSLGDDLAGQLEVGSIFTFRVTVLQASGILPEYADIFCQFNFLHRHDEAFSTEPLKNTGKGSPLGFYHVQNISVEVTESFIEYIKSKPIVFEVFGHYQQHPLHLHGQELISPPTPSRKYYPIPMPLSKPVPATKLNTITKSNLGQCVSKYDLLVWFEISELEPTGEYIPAVVDHSGGLPCHGTYLLHQGIQRRITVTLIHEKGSELHWKDVRELVVGRIRNKAEVDDSAADAVLSLNIISAKNIKSSHNSNRTFYRFEAVWDSSLHNSLLLNRVTPYGEKIYMTLSAYLELDHCIQPAIITKDICMVFYSRDAKISPPRSLRNLFGSGYSKTPDCNRVTGIYELSLCKMSDTGSPGMQRRRRKVLDTSVAYVRGEENLAGWRPRGDSLILEHQWELEKMEQLHEVGHLMSSDTLSGYDSADIESLVDREKELATKCLRLLTHTFNSEYNQVVNSISDCKLSDISPMGRDPSVTSFSSATLTPSSTCPSLSDSRCGSLDQKSVVSKKGFLSFMEPRSNSWVKHFVVVRRPYVFIYNSDKDPVERGVLNLSTAQVEYSEDQQAMLKTPNTFAVCTKHRGILLQANNEKDMNDWLYAFNPLLAGTIRSKLARRRSGLIKN</sequence>
<evidence type="ECO:0000256" key="8">
    <source>
        <dbReference type="ARBA" id="ARBA00023018"/>
    </source>
</evidence>
<protein>
    <recommendedName>
        <fullName evidence="17">plus-end-directed kinesin ATPase</fullName>
        <ecNumber evidence="17">5.6.1.3</ecNumber>
    </recommendedName>
</protein>
<dbReference type="GO" id="GO:0005874">
    <property type="term" value="C:microtubule"/>
    <property type="evidence" value="ECO:0007669"/>
    <property type="project" value="UniProtKB-KW"/>
</dbReference>
<evidence type="ECO:0000256" key="5">
    <source>
        <dbReference type="ARBA" id="ARBA00022701"/>
    </source>
</evidence>
<keyword evidence="14" id="KW-0968">Cytoplasmic vesicle</keyword>
<keyword evidence="5" id="KW-0493">Microtubule</keyword>
<keyword evidence="24" id="KW-1185">Reference proteome</keyword>
<dbReference type="SUPFAM" id="SSF49879">
    <property type="entry name" value="SMAD/FHA domain"/>
    <property type="match status" value="1"/>
</dbReference>
<dbReference type="InterPro" id="IPR027417">
    <property type="entry name" value="P-loop_NTPase"/>
</dbReference>
<dbReference type="Gene3D" id="2.30.29.30">
    <property type="entry name" value="Pleckstrin-homology domain (PH domain)/Phosphotyrosine-binding domain (PTB)"/>
    <property type="match status" value="1"/>
</dbReference>
<name>A0A671V1G9_SPAAU</name>
<feature type="binding site" evidence="18">
    <location>
        <begin position="97"/>
        <end position="104"/>
    </location>
    <ligand>
        <name>ATP</name>
        <dbReference type="ChEBI" id="CHEBI:30616"/>
    </ligand>
</feature>
<keyword evidence="6 18" id="KW-0547">Nucleotide-binding</keyword>
<keyword evidence="9 19" id="KW-0175">Coiled coil</keyword>
<dbReference type="PRINTS" id="PR00380">
    <property type="entry name" value="KINESINHEAVY"/>
</dbReference>
<dbReference type="Gene3D" id="2.60.200.20">
    <property type="match status" value="1"/>
</dbReference>
<evidence type="ECO:0000259" key="21">
    <source>
        <dbReference type="PROSITE" id="PS50006"/>
    </source>
</evidence>
<comment type="subcellular location">
    <subcellularLocation>
        <location evidence="1">Cytoplasm</location>
        <location evidence="1">Cytoskeleton</location>
    </subcellularLocation>
    <subcellularLocation>
        <location evidence="2">Cytoplasmic vesicle</location>
        <location evidence="2">Secretory vesicle membrane</location>
    </subcellularLocation>
    <subcellularLocation>
        <location evidence="15">Synapse</location>
    </subcellularLocation>
</comment>
<dbReference type="InterPro" id="IPR008984">
    <property type="entry name" value="SMAD_FHA_dom_sf"/>
</dbReference>
<evidence type="ECO:0000256" key="10">
    <source>
        <dbReference type="ARBA" id="ARBA00023136"/>
    </source>
</evidence>
<dbReference type="PROSITE" id="PS50067">
    <property type="entry name" value="KINESIN_MOTOR_2"/>
    <property type="match status" value="1"/>
</dbReference>
<dbReference type="FunFam" id="2.30.29.30:FF:000023">
    <property type="entry name" value="Kinesin family member 1B"/>
    <property type="match status" value="1"/>
</dbReference>
<keyword evidence="8" id="KW-0770">Synapse</keyword>
<evidence type="ECO:0000256" key="12">
    <source>
        <dbReference type="ARBA" id="ARBA00023212"/>
    </source>
</evidence>
<dbReference type="SMART" id="SM00129">
    <property type="entry name" value="KISc"/>
    <property type="match status" value="1"/>
</dbReference>
<dbReference type="InterPro" id="IPR019821">
    <property type="entry name" value="Kinesin_motor_CS"/>
</dbReference>
<dbReference type="Pfam" id="PF00225">
    <property type="entry name" value="Kinesin"/>
    <property type="match status" value="1"/>
</dbReference>
<dbReference type="InterPro" id="IPR036961">
    <property type="entry name" value="Kinesin_motor_dom_sf"/>
</dbReference>
<dbReference type="PROSITE" id="PS50006">
    <property type="entry name" value="FHA_DOMAIN"/>
    <property type="match status" value="1"/>
</dbReference>
<dbReference type="InterPro" id="IPR001752">
    <property type="entry name" value="Kinesin_motor_dom"/>
</dbReference>
<dbReference type="Pfam" id="PF12473">
    <property type="entry name" value="DUF3694"/>
    <property type="match status" value="1"/>
</dbReference>
<organism evidence="23 24">
    <name type="scientific">Sparus aurata</name>
    <name type="common">Gilthead sea bream</name>
    <dbReference type="NCBI Taxonomy" id="8175"/>
    <lineage>
        <taxon>Eukaryota</taxon>
        <taxon>Metazoa</taxon>
        <taxon>Chordata</taxon>
        <taxon>Craniata</taxon>
        <taxon>Vertebrata</taxon>
        <taxon>Euteleostomi</taxon>
        <taxon>Actinopterygii</taxon>
        <taxon>Neopterygii</taxon>
        <taxon>Teleostei</taxon>
        <taxon>Neoteleostei</taxon>
        <taxon>Acanthomorphata</taxon>
        <taxon>Eupercaria</taxon>
        <taxon>Spariformes</taxon>
        <taxon>Sparidae</taxon>
        <taxon>Sparus</taxon>
    </lineage>
</organism>